<evidence type="ECO:0000313" key="1">
    <source>
        <dbReference type="EMBL" id="GME24034.1"/>
    </source>
</evidence>
<keyword evidence="2" id="KW-1185">Reference proteome</keyword>
<reference evidence="1" key="1">
    <citation type="submission" date="2024-09" db="EMBL/GenBank/DDBJ databases">
        <title>Draft Genome Sequences of Neofusicoccum parvum.</title>
        <authorList>
            <person name="Ashida A."/>
            <person name="Camagna M."/>
            <person name="Tanaka A."/>
            <person name="Takemoto D."/>
        </authorList>
    </citation>
    <scope>NUCLEOTIDE SEQUENCE</scope>
    <source>
        <strain evidence="1">PPO83</strain>
    </source>
</reference>
<organism evidence="1 2">
    <name type="scientific">Neofusicoccum parvum</name>
    <dbReference type="NCBI Taxonomy" id="310453"/>
    <lineage>
        <taxon>Eukaryota</taxon>
        <taxon>Fungi</taxon>
        <taxon>Dikarya</taxon>
        <taxon>Ascomycota</taxon>
        <taxon>Pezizomycotina</taxon>
        <taxon>Dothideomycetes</taxon>
        <taxon>Dothideomycetes incertae sedis</taxon>
        <taxon>Botryosphaeriales</taxon>
        <taxon>Botryosphaeriaceae</taxon>
        <taxon>Neofusicoccum</taxon>
    </lineage>
</organism>
<accession>A0ACB5RU41</accession>
<dbReference type="Proteomes" id="UP001165186">
    <property type="component" value="Unassembled WGS sequence"/>
</dbReference>
<evidence type="ECO:0000313" key="2">
    <source>
        <dbReference type="Proteomes" id="UP001165186"/>
    </source>
</evidence>
<dbReference type="EMBL" id="BSXG01000010">
    <property type="protein sequence ID" value="GME24034.1"/>
    <property type="molecule type" value="Genomic_DNA"/>
</dbReference>
<protein>
    <submittedName>
        <fullName evidence="1">UAA transporter</fullName>
    </submittedName>
</protein>
<name>A0ACB5RU41_9PEZI</name>
<sequence length="839" mass="89386">MKHRPKLELLRAKLALMNPDACPAVALAAATDKFPNALQTPWLVGATVATATANAPQGSSSSRRSSSALDATGAARSTSSTPQSAASRTRSGRGAVGVHPTAANAPPPRDARIVTANANLRVAASASGVVSATTTTAADALNFVASDGTGVGAAFTRGSNVAPPVMPPGSMAFTRALPSEGRAAGSRAESDDEHGYGGDHRGEVIEISDDSGDEDVEMADADGQEEEEEEEEEEFEPRHVVIDAVGWVFREVATARQAARRCEQKNMPPIRAGNGVWLYVNDEAHAMLLEGLERVSFVQWKMTGLSRNGAMVRSERGRLRRWERGRGYVVDAADREWDFSPLWYMLKAGVEAIKSVEKRQIHACADGGGGGFGVSSRAENGSPTLDTLLTFISRQCRRPSAPAPLDPTQHSLDVSDRRTSAPTPAPRTKSYDMARQKSSQAAANGAIARHDASKQNGTLANGSTSPGAPPPPAQKQAGAAELVVCVAGIYASFLSWALLQERITTTRYGPPAAPETFTYSIFLNTVQSAFAALTGYVYLVSSKPKGGPIPAIFPSRRIFFPLALVAVTSSLASPFGYASLKYIDYVTFILAKSCKLLPVMFLHLTVFRKRYPLYKYAVVALVTMGVAVFTLHHPSTAKKAGKHSAGGSNSWGLLLLGINLLFDGLTNSTQDHIFTAFKPFSGPQMMCAQNIMSTMLTSAYLLLSPYIAQTPVGAFVGMSAADGGELQEALSFVTRHPQVGWDVLSFAACGAVGQVFIFYTLAHFSSLLLVTVTVTRKMLTMVLSVLWFGHSIQGMQWLGVGLVFGGIGAEAAINKREKQQKEKAKREAAAAKGEAKKEL</sequence>
<comment type="caution">
    <text evidence="1">The sequence shown here is derived from an EMBL/GenBank/DDBJ whole genome shotgun (WGS) entry which is preliminary data.</text>
</comment>
<proteinExistence type="predicted"/>
<gene>
    <name evidence="1" type="primary">g6116</name>
    <name evidence="1" type="ORF">NpPPO83_00006116</name>
</gene>